<evidence type="ECO:0000313" key="10">
    <source>
        <dbReference type="EMBL" id="KAF9869477.1"/>
    </source>
</evidence>
<dbReference type="OrthoDB" id="2186770at2759"/>
<dbReference type="SUPFAM" id="SSF50249">
    <property type="entry name" value="Nucleic acid-binding proteins"/>
    <property type="match status" value="2"/>
</dbReference>
<dbReference type="GO" id="GO:0016233">
    <property type="term" value="P:telomere capping"/>
    <property type="evidence" value="ECO:0007669"/>
    <property type="project" value="TreeGrafter"/>
</dbReference>
<keyword evidence="11" id="KW-1185">Reference proteome</keyword>
<keyword evidence="7" id="KW-0539">Nucleus</keyword>
<feature type="compositionally biased region" description="Basic and acidic residues" evidence="8">
    <location>
        <begin position="634"/>
        <end position="643"/>
    </location>
</feature>
<dbReference type="GO" id="GO:0098505">
    <property type="term" value="F:G-rich strand telomeric DNA binding"/>
    <property type="evidence" value="ECO:0007669"/>
    <property type="project" value="TreeGrafter"/>
</dbReference>
<dbReference type="GO" id="GO:0010521">
    <property type="term" value="F:telomerase inhibitor activity"/>
    <property type="evidence" value="ECO:0007669"/>
    <property type="project" value="TreeGrafter"/>
</dbReference>
<evidence type="ECO:0000256" key="5">
    <source>
        <dbReference type="ARBA" id="ARBA00022895"/>
    </source>
</evidence>
<reference evidence="10" key="1">
    <citation type="submission" date="2020-03" db="EMBL/GenBank/DDBJ databases">
        <authorList>
            <person name="He L."/>
        </authorList>
    </citation>
    <scope>NUCLEOTIDE SEQUENCE</scope>
    <source>
        <strain evidence="10">CkLH20</strain>
    </source>
</reference>
<feature type="compositionally biased region" description="Basic and acidic residues" evidence="8">
    <location>
        <begin position="361"/>
        <end position="379"/>
    </location>
</feature>
<comment type="subcellular location">
    <subcellularLocation>
        <location evidence="2">Chromosome</location>
        <location evidence="2">Telomere</location>
    </subcellularLocation>
    <subcellularLocation>
        <location evidence="1">Nucleus</location>
    </subcellularLocation>
</comment>
<dbReference type="InterPro" id="IPR032042">
    <property type="entry name" value="POT1PC"/>
</dbReference>
<sequence>MVDKATDMALPKDFTPLADFMEEGKIPPKTFVNVIGIIKDYRRPAATQGKDWKCGFRLFDLSMQSEVNWDVELSSFRPEKDMIKMPDCHAGDIIAQTHRNGPLSLLTNYETAIHIYPATKIPKPPQPASCSFKPTEKDKARTPKPQVEQYVSWLYENIDKDRIPEDEVFEVRSKHSTNVKGKLCELKAVQHGAFHDLIVHVVKDSFDHGDKVTLYVSDYTENPGFYNYSYHDGSQAGGRDGDPYGYTSGKTGKARDAAEWGGPYGKRTMQITCYEPHATFIKSKVTCGTWVQLFNVQIKWGANGANLEGYLREDRNGYGHKLAISILDPQEDPENIHPYLKNALRRKRDNEKEIKALTKQLRSDMERKGKKRPAADQPEKPLSSKQRRALRRAQAEQDVKQSEDSMAPPLDLNPLVTCENLGRPTCSVSDILQPVMYQTTIQGAPLNVKLPFTVAQYRANVRVIDFHPPRLQDFASGRKRTEYDVLSDNSDSESDSDEEDAGTLDSFVGERHWEWRFALCLQEAAVAQDKKKRGGGNNTFWVVVDNLDAQLLTGLDACNLRADPDELFKLRDKMFILWGDLEEKKSKQLAESDQKKKQLAKKSRKNATERPPDSSDIETADEQSVKHYGVQVREPNEVKADAGDGKRWERVYGLFGTKICGI</sequence>
<feature type="domain" description="Protection of telomeres protein 1 ssDNA-binding" evidence="9">
    <location>
        <begin position="186"/>
        <end position="352"/>
    </location>
</feature>
<feature type="region of interest" description="Disordered" evidence="8">
    <location>
        <begin position="482"/>
        <end position="502"/>
    </location>
</feature>
<dbReference type="GO" id="GO:0032210">
    <property type="term" value="P:regulation of telomere maintenance via telomerase"/>
    <property type="evidence" value="ECO:0007669"/>
    <property type="project" value="TreeGrafter"/>
</dbReference>
<dbReference type="Gene3D" id="2.40.50.140">
    <property type="entry name" value="Nucleic acid-binding proteins"/>
    <property type="match status" value="2"/>
</dbReference>
<accession>A0A9P6LEQ4</accession>
<evidence type="ECO:0000256" key="8">
    <source>
        <dbReference type="SAM" id="MobiDB-lite"/>
    </source>
</evidence>
<keyword evidence="6" id="KW-0238">DNA-binding</keyword>
<dbReference type="GO" id="GO:0000783">
    <property type="term" value="C:nuclear telomere cap complex"/>
    <property type="evidence" value="ECO:0007669"/>
    <property type="project" value="TreeGrafter"/>
</dbReference>
<dbReference type="EMBL" id="JAATWM020000071">
    <property type="protein sequence ID" value="KAF9869477.1"/>
    <property type="molecule type" value="Genomic_DNA"/>
</dbReference>
<evidence type="ECO:0000313" key="11">
    <source>
        <dbReference type="Proteomes" id="UP000781932"/>
    </source>
</evidence>
<feature type="compositionally biased region" description="Basic and acidic residues" evidence="8">
    <location>
        <begin position="393"/>
        <end position="403"/>
    </location>
</feature>
<dbReference type="Pfam" id="PF16686">
    <property type="entry name" value="POT1PC"/>
    <property type="match status" value="1"/>
</dbReference>
<dbReference type="RefSeq" id="XP_038738938.1">
    <property type="nucleotide sequence ID" value="XM_038895785.1"/>
</dbReference>
<evidence type="ECO:0000256" key="7">
    <source>
        <dbReference type="ARBA" id="ARBA00023242"/>
    </source>
</evidence>
<comment type="similarity">
    <text evidence="3">Belongs to the telombin family.</text>
</comment>
<feature type="region of interest" description="Disordered" evidence="8">
    <location>
        <begin position="587"/>
        <end position="643"/>
    </location>
</feature>
<evidence type="ECO:0000256" key="3">
    <source>
        <dbReference type="ARBA" id="ARBA00008442"/>
    </source>
</evidence>
<dbReference type="AlphaFoldDB" id="A0A9P6LEQ4"/>
<dbReference type="PANTHER" id="PTHR14513">
    <property type="entry name" value="PROTECTION OF TELOMERES 1"/>
    <property type="match status" value="1"/>
</dbReference>
<feature type="region of interest" description="Disordered" evidence="8">
    <location>
        <begin position="361"/>
        <end position="411"/>
    </location>
</feature>
<evidence type="ECO:0000256" key="4">
    <source>
        <dbReference type="ARBA" id="ARBA00022454"/>
    </source>
</evidence>
<gene>
    <name evidence="10" type="ORF">CkaCkLH20_13074</name>
</gene>
<proteinExistence type="inferred from homology"/>
<keyword evidence="5" id="KW-0779">Telomere</keyword>
<dbReference type="InterPro" id="IPR028389">
    <property type="entry name" value="POT1"/>
</dbReference>
<feature type="compositionally biased region" description="Acidic residues" evidence="8">
    <location>
        <begin position="490"/>
        <end position="502"/>
    </location>
</feature>
<dbReference type="FunFam" id="2.40.50.140:FF:000303">
    <property type="entry name" value="Protection of telomeres protein 1"/>
    <property type="match status" value="1"/>
</dbReference>
<dbReference type="GeneID" id="62168859"/>
<feature type="region of interest" description="Disordered" evidence="8">
    <location>
        <begin position="124"/>
        <end position="143"/>
    </location>
</feature>
<evidence type="ECO:0000256" key="2">
    <source>
        <dbReference type="ARBA" id="ARBA00004574"/>
    </source>
</evidence>
<evidence type="ECO:0000259" key="9">
    <source>
        <dbReference type="Pfam" id="PF16686"/>
    </source>
</evidence>
<dbReference type="PANTHER" id="PTHR14513:SF0">
    <property type="entry name" value="PROTECTION OF TELOMERES PROTEIN 1"/>
    <property type="match status" value="1"/>
</dbReference>
<feature type="compositionally biased region" description="Basic and acidic residues" evidence="8">
    <location>
        <begin position="587"/>
        <end position="596"/>
    </location>
</feature>
<protein>
    <submittedName>
        <fullName evidence="10">Telomere-binding alpha subunit central domain-containing protein</fullName>
    </submittedName>
</protein>
<evidence type="ECO:0000256" key="1">
    <source>
        <dbReference type="ARBA" id="ARBA00004123"/>
    </source>
</evidence>
<feature type="region of interest" description="Disordered" evidence="8">
    <location>
        <begin position="239"/>
        <end position="259"/>
    </location>
</feature>
<evidence type="ECO:0000256" key="6">
    <source>
        <dbReference type="ARBA" id="ARBA00023125"/>
    </source>
</evidence>
<reference evidence="10" key="2">
    <citation type="submission" date="2020-11" db="EMBL/GenBank/DDBJ databases">
        <title>Whole genome sequencing of Colletotrichum sp.</title>
        <authorList>
            <person name="Li H."/>
        </authorList>
    </citation>
    <scope>NUCLEOTIDE SEQUENCE</scope>
    <source>
        <strain evidence="10">CkLH20</strain>
    </source>
</reference>
<name>A0A9P6LEQ4_9PEZI</name>
<dbReference type="Proteomes" id="UP000781932">
    <property type="component" value="Unassembled WGS sequence"/>
</dbReference>
<keyword evidence="4" id="KW-0158">Chromosome</keyword>
<organism evidence="10 11">
    <name type="scientific">Colletotrichum karsti</name>
    <dbReference type="NCBI Taxonomy" id="1095194"/>
    <lineage>
        <taxon>Eukaryota</taxon>
        <taxon>Fungi</taxon>
        <taxon>Dikarya</taxon>
        <taxon>Ascomycota</taxon>
        <taxon>Pezizomycotina</taxon>
        <taxon>Sordariomycetes</taxon>
        <taxon>Hypocreomycetidae</taxon>
        <taxon>Glomerellales</taxon>
        <taxon>Glomerellaceae</taxon>
        <taxon>Colletotrichum</taxon>
        <taxon>Colletotrichum boninense species complex</taxon>
    </lineage>
</organism>
<dbReference type="InterPro" id="IPR012340">
    <property type="entry name" value="NA-bd_OB-fold"/>
</dbReference>
<comment type="caution">
    <text evidence="10">The sequence shown here is derived from an EMBL/GenBank/DDBJ whole genome shotgun (WGS) entry which is preliminary data.</text>
</comment>